<dbReference type="CTD" id="8234547"/>
<name>E0VSS3_PEDHC</name>
<dbReference type="InterPro" id="IPR017266">
    <property type="entry name" value="DOC_1/2"/>
</dbReference>
<dbReference type="Gene3D" id="6.10.140.1300">
    <property type="match status" value="1"/>
</dbReference>
<dbReference type="PANTHER" id="PTHR22607">
    <property type="entry name" value="DELETED IN ORAL CANCER 1/CDK2-ASSOCIATED PROTEIN 1"/>
    <property type="match status" value="1"/>
</dbReference>
<dbReference type="eggNOG" id="KOG4713">
    <property type="taxonomic scope" value="Eukaryota"/>
</dbReference>
<organism>
    <name type="scientific">Pediculus humanus subsp. corporis</name>
    <name type="common">Body louse</name>
    <dbReference type="NCBI Taxonomy" id="121224"/>
    <lineage>
        <taxon>Eukaryota</taxon>
        <taxon>Metazoa</taxon>
        <taxon>Ecdysozoa</taxon>
        <taxon>Arthropoda</taxon>
        <taxon>Hexapoda</taxon>
        <taxon>Insecta</taxon>
        <taxon>Pterygota</taxon>
        <taxon>Neoptera</taxon>
        <taxon>Paraneoptera</taxon>
        <taxon>Psocodea</taxon>
        <taxon>Troctomorpha</taxon>
        <taxon>Phthiraptera</taxon>
        <taxon>Anoplura</taxon>
        <taxon>Pediculidae</taxon>
        <taxon>Pediculus</taxon>
    </lineage>
</organism>
<dbReference type="EMBL" id="DS235756">
    <property type="protein sequence ID" value="EEB16429.1"/>
    <property type="molecule type" value="Genomic_DNA"/>
</dbReference>
<dbReference type="VEuPathDB" id="VectorBase:PHUM422840"/>
<dbReference type="Pfam" id="PF09806">
    <property type="entry name" value="CDK2AP"/>
    <property type="match status" value="1"/>
</dbReference>
<dbReference type="GeneID" id="8234547"/>
<proteinExistence type="inferred from homology"/>
<gene>
    <name evidence="6" type="primary">8234547</name>
    <name evidence="5" type="ORF">Phum_PHUM422840</name>
</gene>
<dbReference type="GO" id="GO:0005737">
    <property type="term" value="C:cytoplasm"/>
    <property type="evidence" value="ECO:0007669"/>
    <property type="project" value="TreeGrafter"/>
</dbReference>
<reference evidence="5" key="1">
    <citation type="submission" date="2007-04" db="EMBL/GenBank/DDBJ databases">
        <title>Annotation of Pediculus humanus corporis strain USDA.</title>
        <authorList>
            <person name="Kirkness E."/>
            <person name="Hannick L."/>
            <person name="Hass B."/>
            <person name="Bruggner R."/>
            <person name="Lawson D."/>
            <person name="Bidwell S."/>
            <person name="Joardar V."/>
            <person name="Caler E."/>
            <person name="Walenz B."/>
            <person name="Inman J."/>
            <person name="Schobel S."/>
            <person name="Galinsky K."/>
            <person name="Amedeo P."/>
            <person name="Strausberg R."/>
        </authorList>
    </citation>
    <scope>NUCLEOTIDE SEQUENCE</scope>
    <source>
        <strain evidence="5">USDA</strain>
    </source>
</reference>
<comment type="similarity">
    <text evidence="2">Belongs to the CDK2AP family.</text>
</comment>
<dbReference type="InParanoid" id="E0VSS3"/>
<keyword evidence="7" id="KW-1185">Reference proteome</keyword>
<keyword evidence="3" id="KW-0597">Phosphoprotein</keyword>
<dbReference type="STRING" id="121224.E0VSS3"/>
<evidence type="ECO:0000313" key="7">
    <source>
        <dbReference type="Proteomes" id="UP000009046"/>
    </source>
</evidence>
<evidence type="ECO:0000256" key="1">
    <source>
        <dbReference type="ARBA" id="ARBA00004123"/>
    </source>
</evidence>
<protein>
    <submittedName>
        <fullName evidence="5 6">Deleted in oral cancer 1/CDK2-associated protein, putative</fullName>
    </submittedName>
</protein>
<accession>E0VSS3</accession>
<dbReference type="RefSeq" id="XP_002429167.1">
    <property type="nucleotide sequence ID" value="XM_002429122.1"/>
</dbReference>
<comment type="subcellular location">
    <subcellularLocation>
        <location evidence="1">Nucleus</location>
    </subcellularLocation>
</comment>
<evidence type="ECO:0000256" key="3">
    <source>
        <dbReference type="ARBA" id="ARBA00022553"/>
    </source>
</evidence>
<dbReference type="OrthoDB" id="9628807at2759"/>
<dbReference type="HOGENOM" id="CLU_2674073_0_0_1"/>
<reference evidence="6" key="3">
    <citation type="submission" date="2020-05" db="UniProtKB">
        <authorList>
            <consortium name="EnsemblMetazoa"/>
        </authorList>
    </citation>
    <scope>IDENTIFICATION</scope>
    <source>
        <strain evidence="6">USDA</strain>
    </source>
</reference>
<evidence type="ECO:0000256" key="4">
    <source>
        <dbReference type="ARBA" id="ARBA00023242"/>
    </source>
</evidence>
<evidence type="ECO:0000256" key="2">
    <source>
        <dbReference type="ARBA" id="ARBA00008485"/>
    </source>
</evidence>
<sequence length="75" mass="8484">MKTLRGERNISSHSLPKQNMPKYTQLLSVIEDMGKEVRTAYAGNKTSVERLKKGIVQAKHLVGECLIETERSARQ</sequence>
<keyword evidence="4" id="KW-0539">Nucleus</keyword>
<dbReference type="Proteomes" id="UP000009046">
    <property type="component" value="Unassembled WGS sequence"/>
</dbReference>
<dbReference type="PANTHER" id="PTHR22607:SF3">
    <property type="entry name" value="CDK2-ASSOCIATED PROTEIN 1, ISOFORM B"/>
    <property type="match status" value="1"/>
</dbReference>
<dbReference type="EnsemblMetazoa" id="PHUM422840-RA">
    <property type="protein sequence ID" value="PHUM422840-PA"/>
    <property type="gene ID" value="PHUM422840"/>
</dbReference>
<evidence type="ECO:0000313" key="5">
    <source>
        <dbReference type="EMBL" id="EEB16429.1"/>
    </source>
</evidence>
<evidence type="ECO:0000313" key="6">
    <source>
        <dbReference type="EnsemblMetazoa" id="PHUM422840-PA"/>
    </source>
</evidence>
<reference evidence="5" key="2">
    <citation type="submission" date="2007-04" db="EMBL/GenBank/DDBJ databases">
        <title>The genome of the human body louse.</title>
        <authorList>
            <consortium name="The Human Body Louse Genome Consortium"/>
            <person name="Kirkness E."/>
            <person name="Walenz B."/>
            <person name="Hass B."/>
            <person name="Bruggner R."/>
            <person name="Strausberg R."/>
        </authorList>
    </citation>
    <scope>NUCLEOTIDE SEQUENCE</scope>
    <source>
        <strain evidence="5">USDA</strain>
    </source>
</reference>
<dbReference type="OMA" id="IKPTYVN"/>
<dbReference type="GO" id="GO:0005634">
    <property type="term" value="C:nucleus"/>
    <property type="evidence" value="ECO:0007669"/>
    <property type="project" value="UniProtKB-SubCell"/>
</dbReference>
<dbReference type="AlphaFoldDB" id="E0VSS3"/>
<dbReference type="EMBL" id="AAZO01005175">
    <property type="status" value="NOT_ANNOTATED_CDS"/>
    <property type="molecule type" value="Genomic_DNA"/>
</dbReference>
<dbReference type="KEGG" id="phu:Phum_PHUM422840"/>